<dbReference type="Gene3D" id="6.10.140.1230">
    <property type="match status" value="1"/>
</dbReference>
<gene>
    <name evidence="9" type="ORF">R5R35_012203</name>
</gene>
<dbReference type="Proteomes" id="UP001378592">
    <property type="component" value="Unassembled WGS sequence"/>
</dbReference>
<dbReference type="GO" id="GO:0005771">
    <property type="term" value="C:multivesicular body"/>
    <property type="evidence" value="ECO:0007669"/>
    <property type="project" value="TreeGrafter"/>
</dbReference>
<evidence type="ECO:0000256" key="8">
    <source>
        <dbReference type="SAM" id="MobiDB-lite"/>
    </source>
</evidence>
<keyword evidence="3" id="KW-0813">Transport</keyword>
<feature type="region of interest" description="Disordered" evidence="8">
    <location>
        <begin position="170"/>
        <end position="203"/>
    </location>
</feature>
<feature type="coiled-coil region" evidence="7">
    <location>
        <begin position="17"/>
        <end position="88"/>
    </location>
</feature>
<keyword evidence="6" id="KW-0472">Membrane</keyword>
<evidence type="ECO:0008006" key="11">
    <source>
        <dbReference type="Google" id="ProtNLM"/>
    </source>
</evidence>
<dbReference type="EMBL" id="JAZDUA010000048">
    <property type="protein sequence ID" value="KAK7871010.1"/>
    <property type="molecule type" value="Genomic_DNA"/>
</dbReference>
<dbReference type="Pfam" id="PF03357">
    <property type="entry name" value="Snf7"/>
    <property type="match status" value="1"/>
</dbReference>
<evidence type="ECO:0000256" key="1">
    <source>
        <dbReference type="ARBA" id="ARBA00004608"/>
    </source>
</evidence>
<comment type="similarity">
    <text evidence="2">Belongs to the SNF7 family.</text>
</comment>
<dbReference type="GO" id="GO:0032511">
    <property type="term" value="P:late endosome to vacuole transport via multivesicular body sorting pathway"/>
    <property type="evidence" value="ECO:0007669"/>
    <property type="project" value="TreeGrafter"/>
</dbReference>
<keyword evidence="7" id="KW-0175">Coiled coil</keyword>
<dbReference type="GO" id="GO:0015031">
    <property type="term" value="P:protein transport"/>
    <property type="evidence" value="ECO:0007669"/>
    <property type="project" value="UniProtKB-KW"/>
</dbReference>
<dbReference type="GO" id="GO:0000815">
    <property type="term" value="C:ESCRT III complex"/>
    <property type="evidence" value="ECO:0007669"/>
    <property type="project" value="TreeGrafter"/>
</dbReference>
<proteinExistence type="inferred from homology"/>
<evidence type="ECO:0000256" key="5">
    <source>
        <dbReference type="ARBA" id="ARBA00022927"/>
    </source>
</evidence>
<protein>
    <recommendedName>
        <fullName evidence="11">Charged multivesicular body protein 6</fullName>
    </recommendedName>
</protein>
<dbReference type="GO" id="GO:0006900">
    <property type="term" value="P:vesicle budding from membrane"/>
    <property type="evidence" value="ECO:0007669"/>
    <property type="project" value="TreeGrafter"/>
</dbReference>
<evidence type="ECO:0000256" key="6">
    <source>
        <dbReference type="ARBA" id="ARBA00023136"/>
    </source>
</evidence>
<comment type="caution">
    <text evidence="9">The sequence shown here is derived from an EMBL/GenBank/DDBJ whole genome shotgun (WGS) entry which is preliminary data.</text>
</comment>
<dbReference type="PANTHER" id="PTHR22761">
    <property type="entry name" value="CHARGED MULTIVESICULAR BODY PROTEIN"/>
    <property type="match status" value="1"/>
</dbReference>
<evidence type="ECO:0000256" key="2">
    <source>
        <dbReference type="ARBA" id="ARBA00006190"/>
    </source>
</evidence>
<accession>A0AAN9VZE9</accession>
<keyword evidence="4" id="KW-0967">Endosome</keyword>
<dbReference type="AlphaFoldDB" id="A0AAN9VZE9"/>
<dbReference type="PANTHER" id="PTHR22761:SF5">
    <property type="entry name" value="CHARGED MULTIVESICULAR BODY PROTEIN 6"/>
    <property type="match status" value="1"/>
</dbReference>
<sequence length="203" mass="23351">MGGLFSKSKPASRVTAQDKAVLQLKQQRDKLKQYQRKVEQTLERDRQLARSLLKEGKKDRARLLLRKKKYQEQLLEKTDGQLENLEKLVHDIEFAQIEIQVLNGLKVGNEALKEVHKVLNIEEVEKIMEETREGVEKQREIDELLSGALTEEDEDAVLNELDEIIKSTLPEVPQDTLNDVQLPEVPVDEPVKEKKPQKVALEA</sequence>
<evidence type="ECO:0000256" key="4">
    <source>
        <dbReference type="ARBA" id="ARBA00022753"/>
    </source>
</evidence>
<evidence type="ECO:0000256" key="3">
    <source>
        <dbReference type="ARBA" id="ARBA00022448"/>
    </source>
</evidence>
<keyword evidence="10" id="KW-1185">Reference proteome</keyword>
<evidence type="ECO:0000256" key="7">
    <source>
        <dbReference type="SAM" id="Coils"/>
    </source>
</evidence>
<organism evidence="9 10">
    <name type="scientific">Gryllus longicercus</name>
    <dbReference type="NCBI Taxonomy" id="2509291"/>
    <lineage>
        <taxon>Eukaryota</taxon>
        <taxon>Metazoa</taxon>
        <taxon>Ecdysozoa</taxon>
        <taxon>Arthropoda</taxon>
        <taxon>Hexapoda</taxon>
        <taxon>Insecta</taxon>
        <taxon>Pterygota</taxon>
        <taxon>Neoptera</taxon>
        <taxon>Polyneoptera</taxon>
        <taxon>Orthoptera</taxon>
        <taxon>Ensifera</taxon>
        <taxon>Gryllidea</taxon>
        <taxon>Grylloidea</taxon>
        <taxon>Gryllidae</taxon>
        <taxon>Gryllinae</taxon>
        <taxon>Gryllus</taxon>
    </lineage>
</organism>
<dbReference type="InterPro" id="IPR005024">
    <property type="entry name" value="Snf7_fam"/>
</dbReference>
<evidence type="ECO:0000313" key="9">
    <source>
        <dbReference type="EMBL" id="KAK7871010.1"/>
    </source>
</evidence>
<comment type="subcellular location">
    <subcellularLocation>
        <location evidence="1">Endosome membrane</location>
    </subcellularLocation>
</comment>
<keyword evidence="5" id="KW-0653">Protein transport</keyword>
<evidence type="ECO:0000313" key="10">
    <source>
        <dbReference type="Proteomes" id="UP001378592"/>
    </source>
</evidence>
<name>A0AAN9VZE9_9ORTH</name>
<reference evidence="9 10" key="1">
    <citation type="submission" date="2024-03" db="EMBL/GenBank/DDBJ databases">
        <title>The genome assembly and annotation of the cricket Gryllus longicercus Weissman &amp; Gray.</title>
        <authorList>
            <person name="Szrajer S."/>
            <person name="Gray D."/>
            <person name="Ylla G."/>
        </authorList>
    </citation>
    <scope>NUCLEOTIDE SEQUENCE [LARGE SCALE GENOMIC DNA]</scope>
    <source>
        <strain evidence="9">DAG 2021-001</strain>
        <tissue evidence="9">Whole body minus gut</tissue>
    </source>
</reference>